<keyword evidence="3 8" id="KW-0812">Transmembrane</keyword>
<dbReference type="AlphaFoldDB" id="A0A553PG40"/>
<evidence type="ECO:0000313" key="10">
    <source>
        <dbReference type="Proteomes" id="UP000318571"/>
    </source>
</evidence>
<keyword evidence="7 8" id="KW-0472">Membrane</keyword>
<evidence type="ECO:0000256" key="3">
    <source>
        <dbReference type="ARBA" id="ARBA00022692"/>
    </source>
</evidence>
<keyword evidence="10" id="KW-1185">Reference proteome</keyword>
<proteinExistence type="predicted"/>
<dbReference type="Pfam" id="PF06775">
    <property type="entry name" value="Seipin"/>
    <property type="match status" value="1"/>
</dbReference>
<dbReference type="GO" id="GO:0005789">
    <property type="term" value="C:endoplasmic reticulum membrane"/>
    <property type="evidence" value="ECO:0007669"/>
    <property type="project" value="UniProtKB-SubCell"/>
</dbReference>
<feature type="transmembrane region" description="Helical" evidence="8">
    <location>
        <begin position="12"/>
        <end position="31"/>
    </location>
</feature>
<dbReference type="GO" id="GO:0006629">
    <property type="term" value="P:lipid metabolic process"/>
    <property type="evidence" value="ECO:0007669"/>
    <property type="project" value="UniProtKB-KW"/>
</dbReference>
<evidence type="ECO:0000256" key="7">
    <source>
        <dbReference type="ARBA" id="ARBA00023136"/>
    </source>
</evidence>
<dbReference type="PANTHER" id="PTHR21212:SF0">
    <property type="entry name" value="SEIPIN"/>
    <property type="match status" value="1"/>
</dbReference>
<evidence type="ECO:0000256" key="2">
    <source>
        <dbReference type="ARBA" id="ARBA00022064"/>
    </source>
</evidence>
<comment type="subcellular location">
    <subcellularLocation>
        <location evidence="1">Endoplasmic reticulum membrane</location>
        <topology evidence="1">Multi-pass membrane protein</topology>
    </subcellularLocation>
</comment>
<dbReference type="OMA" id="IALQLEM"/>
<dbReference type="CDD" id="cd23995">
    <property type="entry name" value="Seipin_BSCL2_like"/>
    <property type="match status" value="1"/>
</dbReference>
<dbReference type="PANTHER" id="PTHR21212">
    <property type="entry name" value="BERNARDINELLI-SEIP CONGENITAL LIPODYSTROPHY 2 HOMOLOG BSCL2 PROTEIN"/>
    <property type="match status" value="1"/>
</dbReference>
<evidence type="ECO:0000256" key="4">
    <source>
        <dbReference type="ARBA" id="ARBA00022824"/>
    </source>
</evidence>
<keyword evidence="5 8" id="KW-1133">Transmembrane helix</keyword>
<accession>A0A553PG40</accession>
<name>A0A553PG40_TIGCA</name>
<sequence length="313" mass="34987">MSNPRPTGHPYAWLPHANFSTASLMLFALRIRDGMLQILAIVLLFSFVFGLSTLLYGSFYFFYMPGSQTLSHPVHFTFQPCPASHDLGTSSKCSYLIANLTWNPTRPLFGDTHHRIALQLEMPGSPANSKAGMFLVCVHLLTLPLESGQDPLAPLSWCRSVLVPFKSDARQWIEAFMLGPLQVAGLISDDETILVEFFNGILNPGPTSLIAVGLEVQSRWVDVNKAEFFVHAKFSGLRHLMFHHPIVCSLVGVSSLSTVVLSLVYLFWKRFFEPAVVVKMSLSERHALARERLLRAQGSQFNPLRVAEDKKET</sequence>
<evidence type="ECO:0000256" key="1">
    <source>
        <dbReference type="ARBA" id="ARBA00004477"/>
    </source>
</evidence>
<dbReference type="Proteomes" id="UP000318571">
    <property type="component" value="Chromosome 5"/>
</dbReference>
<evidence type="ECO:0000256" key="8">
    <source>
        <dbReference type="SAM" id="Phobius"/>
    </source>
</evidence>
<evidence type="ECO:0000313" key="9">
    <source>
        <dbReference type="EMBL" id="TRY76650.1"/>
    </source>
</evidence>
<feature type="transmembrane region" description="Helical" evidence="8">
    <location>
        <begin position="38"/>
        <end position="63"/>
    </location>
</feature>
<gene>
    <name evidence="9" type="ORF">TCAL_04075</name>
</gene>
<evidence type="ECO:0000256" key="5">
    <source>
        <dbReference type="ARBA" id="ARBA00022989"/>
    </source>
</evidence>
<keyword evidence="4" id="KW-0256">Endoplasmic reticulum</keyword>
<dbReference type="GO" id="GO:0140042">
    <property type="term" value="P:lipid droplet formation"/>
    <property type="evidence" value="ECO:0007669"/>
    <property type="project" value="UniProtKB-ARBA"/>
</dbReference>
<reference evidence="9 10" key="1">
    <citation type="journal article" date="2018" name="Nat. Ecol. Evol.">
        <title>Genomic signatures of mitonuclear coevolution across populations of Tigriopus californicus.</title>
        <authorList>
            <person name="Barreto F.S."/>
            <person name="Watson E.T."/>
            <person name="Lima T.G."/>
            <person name="Willett C.S."/>
            <person name="Edmands S."/>
            <person name="Li W."/>
            <person name="Burton R.S."/>
        </authorList>
    </citation>
    <scope>NUCLEOTIDE SEQUENCE [LARGE SCALE GENOMIC DNA]</scope>
    <source>
        <strain evidence="9 10">San Diego</strain>
    </source>
</reference>
<organism evidence="9 10">
    <name type="scientific">Tigriopus californicus</name>
    <name type="common">Marine copepod</name>
    <dbReference type="NCBI Taxonomy" id="6832"/>
    <lineage>
        <taxon>Eukaryota</taxon>
        <taxon>Metazoa</taxon>
        <taxon>Ecdysozoa</taxon>
        <taxon>Arthropoda</taxon>
        <taxon>Crustacea</taxon>
        <taxon>Multicrustacea</taxon>
        <taxon>Hexanauplia</taxon>
        <taxon>Copepoda</taxon>
        <taxon>Harpacticoida</taxon>
        <taxon>Harpacticidae</taxon>
        <taxon>Tigriopus</taxon>
    </lineage>
</organism>
<dbReference type="OrthoDB" id="3990054at2759"/>
<protein>
    <recommendedName>
        <fullName evidence="2">Seipin</fullName>
    </recommendedName>
</protein>
<dbReference type="InterPro" id="IPR009617">
    <property type="entry name" value="Seipin"/>
</dbReference>
<evidence type="ECO:0000256" key="6">
    <source>
        <dbReference type="ARBA" id="ARBA00023098"/>
    </source>
</evidence>
<comment type="caution">
    <text evidence="9">The sequence shown here is derived from an EMBL/GenBank/DDBJ whole genome shotgun (WGS) entry which is preliminary data.</text>
</comment>
<feature type="transmembrane region" description="Helical" evidence="8">
    <location>
        <begin position="242"/>
        <end position="268"/>
    </location>
</feature>
<dbReference type="EMBL" id="VCGU01000004">
    <property type="protein sequence ID" value="TRY76650.1"/>
    <property type="molecule type" value="Genomic_DNA"/>
</dbReference>
<keyword evidence="6" id="KW-0443">Lipid metabolism</keyword>